<dbReference type="PANTHER" id="PTHR30055:SF178">
    <property type="entry name" value="POSSIBLE TRANSCRIPTIONAL REGULATORY PROTEIN"/>
    <property type="match status" value="1"/>
</dbReference>
<evidence type="ECO:0000259" key="3">
    <source>
        <dbReference type="PROSITE" id="PS50977"/>
    </source>
</evidence>
<dbReference type="InterPro" id="IPR041483">
    <property type="entry name" value="TetR_C_34"/>
</dbReference>
<gene>
    <name evidence="4" type="ORF">CVT23_09670</name>
</gene>
<keyword evidence="5" id="KW-1185">Reference proteome</keyword>
<dbReference type="PANTHER" id="PTHR30055">
    <property type="entry name" value="HTH-TYPE TRANSCRIPTIONAL REGULATOR RUTR"/>
    <property type="match status" value="1"/>
</dbReference>
<name>A0A2M9G2T2_9PROT</name>
<dbReference type="Pfam" id="PF17929">
    <property type="entry name" value="TetR_C_34"/>
    <property type="match status" value="1"/>
</dbReference>
<dbReference type="OrthoDB" id="9808189at2"/>
<dbReference type="Pfam" id="PF00440">
    <property type="entry name" value="TetR_N"/>
    <property type="match status" value="1"/>
</dbReference>
<dbReference type="Gene3D" id="1.10.357.10">
    <property type="entry name" value="Tetracycline Repressor, domain 2"/>
    <property type="match status" value="1"/>
</dbReference>
<evidence type="ECO:0000313" key="4">
    <source>
        <dbReference type="EMBL" id="PJK30021.1"/>
    </source>
</evidence>
<feature type="DNA-binding region" description="H-T-H motif" evidence="2">
    <location>
        <begin position="87"/>
        <end position="106"/>
    </location>
</feature>
<evidence type="ECO:0000256" key="1">
    <source>
        <dbReference type="ARBA" id="ARBA00023125"/>
    </source>
</evidence>
<dbReference type="PROSITE" id="PS50977">
    <property type="entry name" value="HTH_TETR_2"/>
    <property type="match status" value="1"/>
</dbReference>
<organism evidence="4 5">
    <name type="scientific">Minwuia thermotolerans</name>
    <dbReference type="NCBI Taxonomy" id="2056226"/>
    <lineage>
        <taxon>Bacteria</taxon>
        <taxon>Pseudomonadati</taxon>
        <taxon>Pseudomonadota</taxon>
        <taxon>Alphaproteobacteria</taxon>
        <taxon>Minwuiales</taxon>
        <taxon>Minwuiaceae</taxon>
        <taxon>Minwuia</taxon>
    </lineage>
</organism>
<dbReference type="PRINTS" id="PR00455">
    <property type="entry name" value="HTHTETR"/>
</dbReference>
<protein>
    <recommendedName>
        <fullName evidence="3">HTH tetR-type domain-containing protein</fullName>
    </recommendedName>
</protein>
<dbReference type="GO" id="GO:0003700">
    <property type="term" value="F:DNA-binding transcription factor activity"/>
    <property type="evidence" value="ECO:0007669"/>
    <property type="project" value="TreeGrafter"/>
</dbReference>
<evidence type="ECO:0000313" key="5">
    <source>
        <dbReference type="Proteomes" id="UP000229498"/>
    </source>
</evidence>
<keyword evidence="1 2" id="KW-0238">DNA-binding</keyword>
<comment type="caution">
    <text evidence="4">The sequence shown here is derived from an EMBL/GenBank/DDBJ whole genome shotgun (WGS) entry which is preliminary data.</text>
</comment>
<dbReference type="InterPro" id="IPR050109">
    <property type="entry name" value="HTH-type_TetR-like_transc_reg"/>
</dbReference>
<reference evidence="4 5" key="1">
    <citation type="submission" date="2017-11" db="EMBL/GenBank/DDBJ databases">
        <title>Draft genome sequence of Rhizobiales bacterium SY3-13.</title>
        <authorList>
            <person name="Sun C."/>
        </authorList>
    </citation>
    <scope>NUCLEOTIDE SEQUENCE [LARGE SCALE GENOMIC DNA]</scope>
    <source>
        <strain evidence="4 5">SY3-13</strain>
    </source>
</reference>
<dbReference type="SUPFAM" id="SSF46689">
    <property type="entry name" value="Homeodomain-like"/>
    <property type="match status" value="1"/>
</dbReference>
<sequence length="264" mass="28362">MVVSRHRGRLCRNSPPIHCAVRSGACMGGQPRPPLDRGSAIADLGSAMADTTRPRRARGDIEKAQRRQTILTAARDLFVETDGELPSVDQVARRAGLAKGTVYLYFGAKEEIFLALFTDELEAWVDAIAASLEGATPSPEGIAEWMTADLRSRTVMLRLAAQCHGTLERQVAEDAVLAFKQATSGALAELGALAEGRIPKLGPGDGPALLLQVYALVIGLWQVSDPPKSARNVMKRAEFQNLRPDFETVVRPGLAALLAAVLDN</sequence>
<evidence type="ECO:0000256" key="2">
    <source>
        <dbReference type="PROSITE-ProRule" id="PRU00335"/>
    </source>
</evidence>
<dbReference type="Proteomes" id="UP000229498">
    <property type="component" value="Unassembled WGS sequence"/>
</dbReference>
<accession>A0A2M9G2T2</accession>
<dbReference type="EMBL" id="PHIG01000031">
    <property type="protein sequence ID" value="PJK30021.1"/>
    <property type="molecule type" value="Genomic_DNA"/>
</dbReference>
<dbReference type="AlphaFoldDB" id="A0A2M9G2T2"/>
<feature type="domain" description="HTH tetR-type" evidence="3">
    <location>
        <begin position="64"/>
        <end position="124"/>
    </location>
</feature>
<dbReference type="GO" id="GO:0000976">
    <property type="term" value="F:transcription cis-regulatory region binding"/>
    <property type="evidence" value="ECO:0007669"/>
    <property type="project" value="TreeGrafter"/>
</dbReference>
<dbReference type="InterPro" id="IPR009057">
    <property type="entry name" value="Homeodomain-like_sf"/>
</dbReference>
<dbReference type="InterPro" id="IPR001647">
    <property type="entry name" value="HTH_TetR"/>
</dbReference>
<proteinExistence type="predicted"/>